<dbReference type="AlphaFoldDB" id="S4NQW6"/>
<reference evidence="2" key="2">
    <citation type="submission" date="2013-05" db="EMBL/GenBank/DDBJ databases">
        <authorList>
            <person name="Carter J.-M."/>
            <person name="Baker S.C."/>
            <person name="Pink R."/>
            <person name="Carter D.R.F."/>
            <person name="Collins A."/>
            <person name="Tomlin J."/>
            <person name="Gibbs M."/>
            <person name="Breuker C.J."/>
        </authorList>
    </citation>
    <scope>NUCLEOTIDE SEQUENCE</scope>
    <source>
        <tissue evidence="2">Ovary</tissue>
    </source>
</reference>
<reference evidence="2" key="1">
    <citation type="journal article" date="2013" name="BMC Genomics">
        <title>Unscrambling butterfly oogenesis.</title>
        <authorList>
            <person name="Carter J.M."/>
            <person name="Baker S.C."/>
            <person name="Pink R."/>
            <person name="Carter D.R."/>
            <person name="Collins A."/>
            <person name="Tomlin J."/>
            <person name="Gibbs M."/>
            <person name="Breuker C.J."/>
        </authorList>
    </citation>
    <scope>NUCLEOTIDE SEQUENCE</scope>
    <source>
        <tissue evidence="2">Ovary</tissue>
    </source>
</reference>
<dbReference type="EMBL" id="GAIX01014687">
    <property type="protein sequence ID" value="JAA77873.1"/>
    <property type="molecule type" value="Transcribed_RNA"/>
</dbReference>
<accession>S4NQW6</accession>
<organism evidence="2">
    <name type="scientific">Pararge aegeria</name>
    <name type="common">speckled wood butterfly</name>
    <dbReference type="NCBI Taxonomy" id="116150"/>
    <lineage>
        <taxon>Eukaryota</taxon>
        <taxon>Metazoa</taxon>
        <taxon>Ecdysozoa</taxon>
        <taxon>Arthropoda</taxon>
        <taxon>Hexapoda</taxon>
        <taxon>Insecta</taxon>
        <taxon>Pterygota</taxon>
        <taxon>Neoptera</taxon>
        <taxon>Endopterygota</taxon>
        <taxon>Lepidoptera</taxon>
        <taxon>Glossata</taxon>
        <taxon>Ditrysia</taxon>
        <taxon>Papilionoidea</taxon>
        <taxon>Nymphalidae</taxon>
        <taxon>Satyrinae</taxon>
        <taxon>Satyrini</taxon>
        <taxon>Parargina</taxon>
        <taxon>Pararge</taxon>
    </lineage>
</organism>
<name>S4NQW6_9NEOP</name>
<feature type="region of interest" description="Disordered" evidence="1">
    <location>
        <begin position="1"/>
        <end position="20"/>
    </location>
</feature>
<proteinExistence type="predicted"/>
<evidence type="ECO:0000256" key="1">
    <source>
        <dbReference type="SAM" id="MobiDB-lite"/>
    </source>
</evidence>
<evidence type="ECO:0000313" key="2">
    <source>
        <dbReference type="EMBL" id="JAA77873.1"/>
    </source>
</evidence>
<protein>
    <submittedName>
        <fullName evidence="2">Uncharacterized protein</fullName>
    </submittedName>
</protein>
<sequence>MPVAPESPVNFGAQGRNERNTKRKLMNHSQDKQGLISKNITLPARRVPPFVTNSLMYCLVLWKFLDLHSFILLYKEINVSGAFC</sequence>